<protein>
    <submittedName>
        <fullName evidence="2">Uncharacterized protein</fullName>
    </submittedName>
</protein>
<keyword evidence="3" id="KW-1185">Reference proteome</keyword>
<dbReference type="EMBL" id="JAHRIN010042277">
    <property type="protein sequence ID" value="MEQ2205760.1"/>
    <property type="molecule type" value="Genomic_DNA"/>
</dbReference>
<name>A0ABV0RCD6_9TELE</name>
<evidence type="ECO:0000313" key="2">
    <source>
        <dbReference type="EMBL" id="MEQ2205760.1"/>
    </source>
</evidence>
<evidence type="ECO:0000313" key="3">
    <source>
        <dbReference type="Proteomes" id="UP001434883"/>
    </source>
</evidence>
<feature type="region of interest" description="Disordered" evidence="1">
    <location>
        <begin position="1"/>
        <end position="22"/>
    </location>
</feature>
<dbReference type="Proteomes" id="UP001434883">
    <property type="component" value="Unassembled WGS sequence"/>
</dbReference>
<sequence>MCSPDFCPAAKDSHSPSKRVVPETPVMDRRIKTTTKLILGRILVSKIQQITYMGTERYVIPRQSPNPVTLAGLEKGFFTFNLTELEQFSKEEWAKISISRCANLVQVVL</sequence>
<evidence type="ECO:0000256" key="1">
    <source>
        <dbReference type="SAM" id="MobiDB-lite"/>
    </source>
</evidence>
<gene>
    <name evidence="2" type="ORF">XENOCAPTIV_012780</name>
</gene>
<organism evidence="2 3">
    <name type="scientific">Xenoophorus captivus</name>
    <dbReference type="NCBI Taxonomy" id="1517983"/>
    <lineage>
        <taxon>Eukaryota</taxon>
        <taxon>Metazoa</taxon>
        <taxon>Chordata</taxon>
        <taxon>Craniata</taxon>
        <taxon>Vertebrata</taxon>
        <taxon>Euteleostomi</taxon>
        <taxon>Actinopterygii</taxon>
        <taxon>Neopterygii</taxon>
        <taxon>Teleostei</taxon>
        <taxon>Neoteleostei</taxon>
        <taxon>Acanthomorphata</taxon>
        <taxon>Ovalentaria</taxon>
        <taxon>Atherinomorphae</taxon>
        <taxon>Cyprinodontiformes</taxon>
        <taxon>Goodeidae</taxon>
        <taxon>Xenoophorus</taxon>
    </lineage>
</organism>
<proteinExistence type="predicted"/>
<comment type="caution">
    <text evidence="2">The sequence shown here is derived from an EMBL/GenBank/DDBJ whole genome shotgun (WGS) entry which is preliminary data.</text>
</comment>
<reference evidence="2 3" key="1">
    <citation type="submission" date="2021-06" db="EMBL/GenBank/DDBJ databases">
        <authorList>
            <person name="Palmer J.M."/>
        </authorList>
    </citation>
    <scope>NUCLEOTIDE SEQUENCE [LARGE SCALE GENOMIC DNA]</scope>
    <source>
        <strain evidence="2 3">XC_2019</strain>
        <tissue evidence="2">Muscle</tissue>
    </source>
</reference>
<accession>A0ABV0RCD6</accession>